<protein>
    <submittedName>
        <fullName evidence="1">Uncharacterized protein</fullName>
    </submittedName>
</protein>
<dbReference type="HOGENOM" id="CLU_2556479_0_0_7"/>
<organism evidence="1 2">
    <name type="scientific">Sorangium cellulosum (strain So ce56)</name>
    <name type="common">Polyangium cellulosum (strain So ce56)</name>
    <dbReference type="NCBI Taxonomy" id="448385"/>
    <lineage>
        <taxon>Bacteria</taxon>
        <taxon>Pseudomonadati</taxon>
        <taxon>Myxococcota</taxon>
        <taxon>Polyangia</taxon>
        <taxon>Polyangiales</taxon>
        <taxon>Polyangiaceae</taxon>
        <taxon>Sorangium</taxon>
    </lineage>
</organism>
<keyword evidence="2" id="KW-1185">Reference proteome</keyword>
<dbReference type="EMBL" id="AM746676">
    <property type="protein sequence ID" value="CAN96443.1"/>
    <property type="molecule type" value="Genomic_DNA"/>
</dbReference>
<evidence type="ECO:0000313" key="1">
    <source>
        <dbReference type="EMBL" id="CAN96443.1"/>
    </source>
</evidence>
<dbReference type="AlphaFoldDB" id="A9GHC9"/>
<proteinExistence type="predicted"/>
<accession>A9GHC9</accession>
<name>A9GHC9_SORC5</name>
<sequence length="83" mass="9582">MAPMSDRETRRALTREDLAYLAEQARALDPYVVHRWDHDRLWAAVLAAQMSATTRADREAVAEARGALQILDAIERHFVRHDR</sequence>
<dbReference type="KEGG" id="scl:sce6276"/>
<dbReference type="BioCyc" id="SCEL448385:SCE_RS32230-MONOMER"/>
<gene>
    <name evidence="1" type="ordered locus">sce6276</name>
</gene>
<dbReference type="Proteomes" id="UP000002139">
    <property type="component" value="Chromosome"/>
</dbReference>
<reference evidence="1 2" key="1">
    <citation type="journal article" date="2007" name="Nat. Biotechnol.">
        <title>Complete genome sequence of the myxobacterium Sorangium cellulosum.</title>
        <authorList>
            <person name="Schneiker S."/>
            <person name="Perlova O."/>
            <person name="Kaiser O."/>
            <person name="Gerth K."/>
            <person name="Alici A."/>
            <person name="Altmeyer M.O."/>
            <person name="Bartels D."/>
            <person name="Bekel T."/>
            <person name="Beyer S."/>
            <person name="Bode E."/>
            <person name="Bode H.B."/>
            <person name="Bolten C.J."/>
            <person name="Choudhuri J.V."/>
            <person name="Doss S."/>
            <person name="Elnakady Y.A."/>
            <person name="Frank B."/>
            <person name="Gaigalat L."/>
            <person name="Goesmann A."/>
            <person name="Groeger C."/>
            <person name="Gross F."/>
            <person name="Jelsbak L."/>
            <person name="Jelsbak L."/>
            <person name="Kalinowski J."/>
            <person name="Kegler C."/>
            <person name="Knauber T."/>
            <person name="Konietzny S."/>
            <person name="Kopp M."/>
            <person name="Krause L."/>
            <person name="Krug D."/>
            <person name="Linke B."/>
            <person name="Mahmud T."/>
            <person name="Martinez-Arias R."/>
            <person name="McHardy A.C."/>
            <person name="Merai M."/>
            <person name="Meyer F."/>
            <person name="Mormann S."/>
            <person name="Munoz-Dorado J."/>
            <person name="Perez J."/>
            <person name="Pradella S."/>
            <person name="Rachid S."/>
            <person name="Raddatz G."/>
            <person name="Rosenau F."/>
            <person name="Rueckert C."/>
            <person name="Sasse F."/>
            <person name="Scharfe M."/>
            <person name="Schuster S.C."/>
            <person name="Suen G."/>
            <person name="Treuner-Lange A."/>
            <person name="Velicer G.J."/>
            <person name="Vorholter F.-J."/>
            <person name="Weissman K.J."/>
            <person name="Welch R.D."/>
            <person name="Wenzel S.C."/>
            <person name="Whitworth D.E."/>
            <person name="Wilhelm S."/>
            <person name="Wittmann C."/>
            <person name="Bloecker H."/>
            <person name="Puehler A."/>
            <person name="Mueller R."/>
        </authorList>
    </citation>
    <scope>NUCLEOTIDE SEQUENCE [LARGE SCALE GENOMIC DNA]</scope>
    <source>
        <strain evidence="2">So ce56</strain>
    </source>
</reference>
<evidence type="ECO:0000313" key="2">
    <source>
        <dbReference type="Proteomes" id="UP000002139"/>
    </source>
</evidence>